<proteinExistence type="predicted"/>
<keyword evidence="2" id="KW-1133">Transmembrane helix</keyword>
<dbReference type="VEuPathDB" id="FungiDB:VP01_383g1"/>
<feature type="region of interest" description="Disordered" evidence="1">
    <location>
        <begin position="1579"/>
        <end position="1600"/>
    </location>
</feature>
<evidence type="ECO:0000256" key="2">
    <source>
        <dbReference type="SAM" id="Phobius"/>
    </source>
</evidence>
<protein>
    <submittedName>
        <fullName evidence="3">Uncharacterized protein</fullName>
    </submittedName>
</protein>
<feature type="region of interest" description="Disordered" evidence="1">
    <location>
        <begin position="1422"/>
        <end position="1443"/>
    </location>
</feature>
<dbReference type="EMBL" id="LAVV01008879">
    <property type="protein sequence ID" value="KNZ51729.1"/>
    <property type="molecule type" value="Genomic_DNA"/>
</dbReference>
<feature type="transmembrane region" description="Helical" evidence="2">
    <location>
        <begin position="1257"/>
        <end position="1278"/>
    </location>
</feature>
<reference evidence="3 4" key="1">
    <citation type="submission" date="2015-08" db="EMBL/GenBank/DDBJ databases">
        <title>Next Generation Sequencing and Analysis of the Genome of Puccinia sorghi L Schw, the Causal Agent of Maize Common Rust.</title>
        <authorList>
            <person name="Rochi L."/>
            <person name="Burguener G."/>
            <person name="Darino M."/>
            <person name="Turjanski A."/>
            <person name="Kreff E."/>
            <person name="Dieguez M.J."/>
            <person name="Sacco F."/>
        </authorList>
    </citation>
    <scope>NUCLEOTIDE SEQUENCE [LARGE SCALE GENOMIC DNA]</scope>
    <source>
        <strain evidence="3 4">RO10H11247</strain>
    </source>
</reference>
<evidence type="ECO:0000256" key="1">
    <source>
        <dbReference type="SAM" id="MobiDB-lite"/>
    </source>
</evidence>
<sequence length="2007" mass="227281">MFKPHEMKGFTKDLLNCLQLTCRKFHKASVVTPTVIQPSCDAQWQLGWSMLHVNCRHLRDSKPCPKGFNFIQKKRVYHCLLRSKVTKRLFKKLMWVSNMTKSATVSLTGFQQSTISKPSFFFTNNLLDPIMEKLITITSFLIVDLLYLIHPIVLFYSLTVLCSWLFSSFPVDDMILQLQRINYKFAYDLMQLHALFSAIIGNIAQLPIITLPATVFQLLFFKVTFSAQERLLCLASLSQSILVLAANCCDPVTPSGTCQGCPNWGLRTFVHPPVSNLLSKALIITDRNVIEVVAKPSFVPLLGFYLFVVVYWLSLCSQHSQFESIGEVFNVCYENEDMDKCGGPWRNYLVFTHFGILKSSYQAQQFSSKMTNLHQRRVPMFWVLNLMPNCLILSLALPAAGPTKLRSFRLTIPNPLTHFVVATLERRLFPFHACMKLSSAHETEESATTCPTGMDAVFSLQTPPQSQSVLQTFPSYCLHCAIYGPRKIPIFFLQRAHPDDLQERICQPYKTLTILLTLHVMKKEPSFFLCCPHKLFLMWSLQGYHPQCNPGIGTNIGSLSKDYLLTILSSSLKTDLHYQLGAPISSPLDLEPDHIMKTVKKISEVVGELNGKEEEACIPRAWSTKGLQSQFFPSSTKPHSGVFFFLSCLSSCCPMHRIVFSKVRPLFKRKRCQRSSVGVLSGCTHWWGQDDDAGDGERSWTASANRKRPSSPREPLQDHRCTQELARMKLALQIAHHGHFQRHPPLLPIQRQLSHWGQRPLYPWRVGCKGHTPPNTHHHLSCCPFSLSFKNLKVKSLERPSPTLLKRKKNDHTLVLLLPLMFVVICCIMRPICAQETTDLSSLSPKVLLNFPRPPSPSCFGSHGPSLTACIPHVACSMPHSFFDSQSLSRFHNPCCFFGHLRVKEKDGAGEMGLGQESDALTEAGHNQDAVSPTHFDMIEFREDENEKGGKPGGRKTMLHMDLKQRNSKDKPKKNPKKGEANWKPICIHPCSDGRKMFCGLNFDLFSFPLTNTHSGYWRRVHVFILSWEPAFSSKLCLSYINGQKYVGKAGVQQTQVVVPNTTKHLISAYLQGFWQIILYFAVGLLILGVFLKVFWCFGWFTKIYEYFQVKFFLASYHVNHSLNEFQFIWNFIAGSLKIKKGSFVIFMAVTTQFLQMFPIFNSCNKWQDLRVVYLVVQIPCCEFDTYLPHPLSSASFLCVINFHLGKQKKTGEYLMEVLSVLRDFPRSGSGSEDCFGTALIIYGIMNEWMVKQQLPLLMWLVIIAFWLFIIIIFHQAATKKQTKKIKKEISCASTDYHLNNIYQLQCKPRPPLVTHRSENEIHQTAEETKRQLQSIVFIFKISLFVLDVLYHSQIGFVFLFILSFIWCIRSPQQVVQVPECIFDGNFYFHFIRRFLMIGVKLAKNAVLSKIWKNQNFGNDITHLQSSPNRSQDEDLPEEGGTKGLQGMVFIHYSKKQIDTRILPGEGSLGDGADSAVPSNAEASAYLAPQFGRCIIASFLIYGVKYTIRNQLIIQKLNSSLMGLKSQLHNGGFTFGLSVSPPPPKNKDLLMQANHQLQRLPCHCVCPGSLRCELSSNKKLRSDKKKKNVGKNKIKNKNQGGNSLHQIHFLGRNLCSEILPQRNICGKILPQRNLGQNSATKESSPVRFYHGGISDLQQSFAGEDSSAAKLCCRKILCSKTSISLVFITCDEMIFIDNESYFIGWGYPTKSILGRRATKYHFHWKVLTKEMNLALLSSNDIFPLVGWGPKMTLGVSAASLNWEPTPGSNPASSPRYGEWIGLGSCTGRSSPDPPPLLNLLVATEVLLVLVQNLLHDFREACHLGKGRVGSAIFSASLELCQLGANLCCTPSIAALSLEDMTLRSRCFYLSLGSASYKNQAQCQGDGCFLACGPIEISLQLCNWSTDKFFVLALLLLTLENRRFLTEIKKEFRQKKNRQFRISKPLIQQQRRGYTLVVVTLKKNETCAVEFCFMKETVKKETAVAKIQFKATGKRLSLYDVRHSLGPYG</sequence>
<keyword evidence="4" id="KW-1185">Reference proteome</keyword>
<evidence type="ECO:0000313" key="4">
    <source>
        <dbReference type="Proteomes" id="UP000037035"/>
    </source>
</evidence>
<feature type="transmembrane region" description="Helical" evidence="2">
    <location>
        <begin position="140"/>
        <end position="166"/>
    </location>
</feature>
<feature type="region of interest" description="Disordered" evidence="1">
    <location>
        <begin position="943"/>
        <end position="981"/>
    </location>
</feature>
<keyword evidence="2" id="KW-0472">Membrane</keyword>
<feature type="transmembrane region" description="Helical" evidence="2">
    <location>
        <begin position="1077"/>
        <end position="1101"/>
    </location>
</feature>
<feature type="transmembrane region" description="Helical" evidence="2">
    <location>
        <begin position="297"/>
        <end position="315"/>
    </location>
</feature>
<feature type="compositionally biased region" description="Basic and acidic residues" evidence="1">
    <location>
        <begin position="959"/>
        <end position="970"/>
    </location>
</feature>
<comment type="caution">
    <text evidence="3">The sequence shown here is derived from an EMBL/GenBank/DDBJ whole genome shotgun (WGS) entry which is preliminary data.</text>
</comment>
<keyword evidence="2" id="KW-0812">Transmembrane</keyword>
<feature type="compositionally biased region" description="Basic residues" evidence="1">
    <location>
        <begin position="1579"/>
        <end position="1596"/>
    </location>
</feature>
<feature type="region of interest" description="Disordered" evidence="1">
    <location>
        <begin position="693"/>
        <end position="718"/>
    </location>
</feature>
<gene>
    <name evidence="3" type="ORF">VP01_383g1</name>
</gene>
<feature type="transmembrane region" description="Helical" evidence="2">
    <location>
        <begin position="1338"/>
        <end position="1367"/>
    </location>
</feature>
<accession>A0A0L6UTA5</accession>
<organism evidence="3 4">
    <name type="scientific">Puccinia sorghi</name>
    <dbReference type="NCBI Taxonomy" id="27349"/>
    <lineage>
        <taxon>Eukaryota</taxon>
        <taxon>Fungi</taxon>
        <taxon>Dikarya</taxon>
        <taxon>Basidiomycota</taxon>
        <taxon>Pucciniomycotina</taxon>
        <taxon>Pucciniomycetes</taxon>
        <taxon>Pucciniales</taxon>
        <taxon>Pucciniaceae</taxon>
        <taxon>Puccinia</taxon>
    </lineage>
</organism>
<dbReference type="Proteomes" id="UP000037035">
    <property type="component" value="Unassembled WGS sequence"/>
</dbReference>
<name>A0A0L6UTA5_9BASI</name>
<evidence type="ECO:0000313" key="3">
    <source>
        <dbReference type="EMBL" id="KNZ51729.1"/>
    </source>
</evidence>
<feature type="transmembrane region" description="Helical" evidence="2">
    <location>
        <begin position="194"/>
        <end position="221"/>
    </location>
</feature>
<feature type="transmembrane region" description="Helical" evidence="2">
    <location>
        <begin position="1144"/>
        <end position="1161"/>
    </location>
</feature>